<feature type="transmembrane region" description="Helical" evidence="1">
    <location>
        <begin position="12"/>
        <end position="32"/>
    </location>
</feature>
<dbReference type="Proteomes" id="UP000736672">
    <property type="component" value="Unassembled WGS sequence"/>
</dbReference>
<feature type="transmembrane region" description="Helical" evidence="1">
    <location>
        <begin position="346"/>
        <end position="364"/>
    </location>
</feature>
<sequence length="395" mass="40786">MTPQSSAVEQSAPLVALVSFANMFSVGTVYALSALQAELSRLLDTSHDWSCVPFASACLGLSIGVASCAAVMTKVGARTTAAAGTGLWGLAVAGTGISLARTDLMSLLACLTVGGIGVGWTYLAVVVLVGQAFPQHCRLRSAIGPLGFSSGSAVCFASVLILDAESLDAESLGRLLELVGVAFCVVGATTQAVLPTDKERCKPGNAERCQPKPSAVAFEDFLLFFNALPGMVVFSTLWRAASYHGQAFAGDALRVLPCFMVTLALGGFMAPVLAARPGPRLTFLALFYIRGASLLAFSQWPGLLTAAAALSVVLFGHGAGFGILPGLIKAKEPEPARFRVRYGRTLVAWGAGGIVSVVITRLLVSSSGDASSASFVTGLLVLSFAVYLQSANVLQ</sequence>
<feature type="transmembrane region" description="Helical" evidence="1">
    <location>
        <begin position="106"/>
        <end position="130"/>
    </location>
</feature>
<proteinExistence type="predicted"/>
<dbReference type="AlphaFoldDB" id="A0A9P9HXL8"/>
<keyword evidence="1" id="KW-0812">Transmembrane</keyword>
<keyword evidence="1" id="KW-0472">Membrane</keyword>
<feature type="transmembrane region" description="Helical" evidence="1">
    <location>
        <begin position="52"/>
        <end position="73"/>
    </location>
</feature>
<feature type="transmembrane region" description="Helical" evidence="1">
    <location>
        <begin position="306"/>
        <end position="325"/>
    </location>
</feature>
<keyword evidence="1" id="KW-1133">Transmembrane helix</keyword>
<evidence type="ECO:0000256" key="1">
    <source>
        <dbReference type="SAM" id="Phobius"/>
    </source>
</evidence>
<accession>A0A9P9HXL8</accession>
<dbReference type="OrthoDB" id="4713342at2759"/>
<feature type="transmembrane region" description="Helical" evidence="1">
    <location>
        <begin position="215"/>
        <end position="240"/>
    </location>
</feature>
<feature type="transmembrane region" description="Helical" evidence="1">
    <location>
        <begin position="80"/>
        <end position="100"/>
    </location>
</feature>
<organism evidence="2 3">
    <name type="scientific">Fusarium solani</name>
    <name type="common">Filamentous fungus</name>
    <dbReference type="NCBI Taxonomy" id="169388"/>
    <lineage>
        <taxon>Eukaryota</taxon>
        <taxon>Fungi</taxon>
        <taxon>Dikarya</taxon>
        <taxon>Ascomycota</taxon>
        <taxon>Pezizomycotina</taxon>
        <taxon>Sordariomycetes</taxon>
        <taxon>Hypocreomycetidae</taxon>
        <taxon>Hypocreales</taxon>
        <taxon>Nectriaceae</taxon>
        <taxon>Fusarium</taxon>
        <taxon>Fusarium solani species complex</taxon>
    </lineage>
</organism>
<gene>
    <name evidence="2" type="ORF">B0J15DRAFT_592341</name>
</gene>
<comment type="caution">
    <text evidence="2">The sequence shown here is derived from an EMBL/GenBank/DDBJ whole genome shotgun (WGS) entry which is preliminary data.</text>
</comment>
<protein>
    <submittedName>
        <fullName evidence="2">Major facilitator superfamily domain-containing protein</fullName>
    </submittedName>
</protein>
<dbReference type="EMBL" id="JAGTJS010000006">
    <property type="protein sequence ID" value="KAH7265803.1"/>
    <property type="molecule type" value="Genomic_DNA"/>
</dbReference>
<evidence type="ECO:0000313" key="2">
    <source>
        <dbReference type="EMBL" id="KAH7265803.1"/>
    </source>
</evidence>
<feature type="transmembrane region" description="Helical" evidence="1">
    <location>
        <begin position="281"/>
        <end position="300"/>
    </location>
</feature>
<feature type="transmembrane region" description="Helical" evidence="1">
    <location>
        <begin position="252"/>
        <end position="274"/>
    </location>
</feature>
<dbReference type="SUPFAM" id="SSF103473">
    <property type="entry name" value="MFS general substrate transporter"/>
    <property type="match status" value="1"/>
</dbReference>
<keyword evidence="3" id="KW-1185">Reference proteome</keyword>
<feature type="transmembrane region" description="Helical" evidence="1">
    <location>
        <begin position="174"/>
        <end position="194"/>
    </location>
</feature>
<feature type="transmembrane region" description="Helical" evidence="1">
    <location>
        <begin position="370"/>
        <end position="388"/>
    </location>
</feature>
<reference evidence="2" key="1">
    <citation type="journal article" date="2021" name="Nat. Commun.">
        <title>Genetic determinants of endophytism in the Arabidopsis root mycobiome.</title>
        <authorList>
            <person name="Mesny F."/>
            <person name="Miyauchi S."/>
            <person name="Thiergart T."/>
            <person name="Pickel B."/>
            <person name="Atanasova L."/>
            <person name="Karlsson M."/>
            <person name="Huettel B."/>
            <person name="Barry K.W."/>
            <person name="Haridas S."/>
            <person name="Chen C."/>
            <person name="Bauer D."/>
            <person name="Andreopoulos W."/>
            <person name="Pangilinan J."/>
            <person name="LaButti K."/>
            <person name="Riley R."/>
            <person name="Lipzen A."/>
            <person name="Clum A."/>
            <person name="Drula E."/>
            <person name="Henrissat B."/>
            <person name="Kohler A."/>
            <person name="Grigoriev I.V."/>
            <person name="Martin F.M."/>
            <person name="Hacquard S."/>
        </authorList>
    </citation>
    <scope>NUCLEOTIDE SEQUENCE</scope>
    <source>
        <strain evidence="2">FSSC 5 MPI-SDFR-AT-0091</strain>
    </source>
</reference>
<evidence type="ECO:0000313" key="3">
    <source>
        <dbReference type="Proteomes" id="UP000736672"/>
    </source>
</evidence>
<dbReference type="Gene3D" id="1.20.1250.20">
    <property type="entry name" value="MFS general substrate transporter like domains"/>
    <property type="match status" value="1"/>
</dbReference>
<dbReference type="InterPro" id="IPR036259">
    <property type="entry name" value="MFS_trans_sf"/>
</dbReference>
<name>A0A9P9HXL8_FUSSL</name>
<feature type="transmembrane region" description="Helical" evidence="1">
    <location>
        <begin position="142"/>
        <end position="162"/>
    </location>
</feature>